<feature type="non-terminal residue" evidence="1">
    <location>
        <position position="1"/>
    </location>
</feature>
<name>A0ABN8IFL1_9NEOP</name>
<reference evidence="1" key="1">
    <citation type="submission" date="2022-03" db="EMBL/GenBank/DDBJ databases">
        <authorList>
            <person name="Martin H S."/>
        </authorList>
    </citation>
    <scope>NUCLEOTIDE SEQUENCE</scope>
</reference>
<accession>A0ABN8IFL1</accession>
<evidence type="ECO:0000313" key="1">
    <source>
        <dbReference type="EMBL" id="CAH2053959.1"/>
    </source>
</evidence>
<keyword evidence="2" id="KW-1185">Reference proteome</keyword>
<proteinExistence type="predicted"/>
<dbReference type="EMBL" id="OW152833">
    <property type="protein sequence ID" value="CAH2053959.1"/>
    <property type="molecule type" value="Genomic_DNA"/>
</dbReference>
<sequence length="99" mass="10856">MRSATRKRRRDVQSGHELAASPICDPSAVAHVRAELLTYEILPFGKPVSLLTDDQVQGAVTVGVASLVWKVAVCSAQRERETERKRAEREVREGGCGVI</sequence>
<evidence type="ECO:0000313" key="2">
    <source>
        <dbReference type="Proteomes" id="UP000837857"/>
    </source>
</evidence>
<gene>
    <name evidence="1" type="ORF">IPOD504_LOCUS8419</name>
</gene>
<organism evidence="1 2">
    <name type="scientific">Iphiclides podalirius</name>
    <name type="common">scarce swallowtail</name>
    <dbReference type="NCBI Taxonomy" id="110791"/>
    <lineage>
        <taxon>Eukaryota</taxon>
        <taxon>Metazoa</taxon>
        <taxon>Ecdysozoa</taxon>
        <taxon>Arthropoda</taxon>
        <taxon>Hexapoda</taxon>
        <taxon>Insecta</taxon>
        <taxon>Pterygota</taxon>
        <taxon>Neoptera</taxon>
        <taxon>Endopterygota</taxon>
        <taxon>Lepidoptera</taxon>
        <taxon>Glossata</taxon>
        <taxon>Ditrysia</taxon>
        <taxon>Papilionoidea</taxon>
        <taxon>Papilionidae</taxon>
        <taxon>Papilioninae</taxon>
        <taxon>Iphiclides</taxon>
    </lineage>
</organism>
<dbReference type="Proteomes" id="UP000837857">
    <property type="component" value="Chromosome 21"/>
</dbReference>
<protein>
    <submittedName>
        <fullName evidence="1">Uncharacterized protein</fullName>
    </submittedName>
</protein>